<feature type="domain" description="HTH marR-type" evidence="5">
    <location>
        <begin position="35"/>
        <end position="170"/>
    </location>
</feature>
<evidence type="ECO:0000313" key="6">
    <source>
        <dbReference type="EMBL" id="MBB4919822.1"/>
    </source>
</evidence>
<dbReference type="InterPro" id="IPR036388">
    <property type="entry name" value="WH-like_DNA-bd_sf"/>
</dbReference>
<keyword evidence="1" id="KW-0805">Transcription regulation</keyword>
<keyword evidence="3" id="KW-0804">Transcription</keyword>
<keyword evidence="2 6" id="KW-0238">DNA-binding</keyword>
<dbReference type="EMBL" id="JACHJP010000011">
    <property type="protein sequence ID" value="MBB4919822.1"/>
    <property type="molecule type" value="Genomic_DNA"/>
</dbReference>
<keyword evidence="7" id="KW-1185">Reference proteome</keyword>
<dbReference type="Gene3D" id="1.10.10.10">
    <property type="entry name" value="Winged helix-like DNA-binding domain superfamily/Winged helix DNA-binding domain"/>
    <property type="match status" value="1"/>
</dbReference>
<dbReference type="PANTHER" id="PTHR42756">
    <property type="entry name" value="TRANSCRIPTIONAL REGULATOR, MARR"/>
    <property type="match status" value="1"/>
</dbReference>
<dbReference type="PRINTS" id="PR00598">
    <property type="entry name" value="HTHMARR"/>
</dbReference>
<dbReference type="Pfam" id="PF12802">
    <property type="entry name" value="MarR_2"/>
    <property type="match status" value="1"/>
</dbReference>
<dbReference type="SMART" id="SM00347">
    <property type="entry name" value="HTH_MARR"/>
    <property type="match status" value="1"/>
</dbReference>
<evidence type="ECO:0000313" key="7">
    <source>
        <dbReference type="Proteomes" id="UP000552644"/>
    </source>
</evidence>
<dbReference type="Proteomes" id="UP000552644">
    <property type="component" value="Unassembled WGS sequence"/>
</dbReference>
<comment type="caution">
    <text evidence="6">The sequence shown here is derived from an EMBL/GenBank/DDBJ whole genome shotgun (WGS) entry which is preliminary data.</text>
</comment>
<dbReference type="RefSeq" id="WP_184722752.1">
    <property type="nucleotide sequence ID" value="NZ_JACHJP010000011.1"/>
</dbReference>
<evidence type="ECO:0000259" key="5">
    <source>
        <dbReference type="PROSITE" id="PS50995"/>
    </source>
</evidence>
<feature type="region of interest" description="Disordered" evidence="4">
    <location>
        <begin position="174"/>
        <end position="195"/>
    </location>
</feature>
<dbReference type="AlphaFoldDB" id="A0A7W7QU70"/>
<organism evidence="6 7">
    <name type="scientific">Streptosporangium saharense</name>
    <dbReference type="NCBI Taxonomy" id="1706840"/>
    <lineage>
        <taxon>Bacteria</taxon>
        <taxon>Bacillati</taxon>
        <taxon>Actinomycetota</taxon>
        <taxon>Actinomycetes</taxon>
        <taxon>Streptosporangiales</taxon>
        <taxon>Streptosporangiaceae</taxon>
        <taxon>Streptosporangium</taxon>
    </lineage>
</organism>
<evidence type="ECO:0000256" key="3">
    <source>
        <dbReference type="ARBA" id="ARBA00023163"/>
    </source>
</evidence>
<evidence type="ECO:0000256" key="4">
    <source>
        <dbReference type="SAM" id="MobiDB-lite"/>
    </source>
</evidence>
<proteinExistence type="predicted"/>
<evidence type="ECO:0000256" key="1">
    <source>
        <dbReference type="ARBA" id="ARBA00023015"/>
    </source>
</evidence>
<dbReference type="GO" id="GO:0003700">
    <property type="term" value="F:DNA-binding transcription factor activity"/>
    <property type="evidence" value="ECO:0007669"/>
    <property type="project" value="InterPro"/>
</dbReference>
<dbReference type="InterPro" id="IPR000835">
    <property type="entry name" value="HTH_MarR-typ"/>
</dbReference>
<dbReference type="SUPFAM" id="SSF46785">
    <property type="entry name" value="Winged helix' DNA-binding domain"/>
    <property type="match status" value="1"/>
</dbReference>
<dbReference type="PANTHER" id="PTHR42756:SF1">
    <property type="entry name" value="TRANSCRIPTIONAL REPRESSOR OF EMRAB OPERON"/>
    <property type="match status" value="1"/>
</dbReference>
<dbReference type="PROSITE" id="PS50995">
    <property type="entry name" value="HTH_MARR_2"/>
    <property type="match status" value="1"/>
</dbReference>
<reference evidence="6 7" key="1">
    <citation type="submission" date="2020-08" db="EMBL/GenBank/DDBJ databases">
        <title>Genomic Encyclopedia of Type Strains, Phase III (KMG-III): the genomes of soil and plant-associated and newly described type strains.</title>
        <authorList>
            <person name="Whitman W."/>
        </authorList>
    </citation>
    <scope>NUCLEOTIDE SEQUENCE [LARGE SCALE GENOMIC DNA]</scope>
    <source>
        <strain evidence="6 7">CECT 8840</strain>
    </source>
</reference>
<evidence type="ECO:0000256" key="2">
    <source>
        <dbReference type="ARBA" id="ARBA00023125"/>
    </source>
</evidence>
<sequence length="195" mass="21412">MSQGSARRGDGGRGDAVDVILAQWRHERPDLDLSAMGIFGRLTRLSRLIAPAVEEASARYGMRHGEFDVLASLRRSGPPYTLTPSELSAALMMSRAGMTNRLDRLERAGLVERTLAPDDRRSVRVTLTRKGRETADAALTEHVASLTLLLSGLTAEERRVLDRTMRVLLRSVGRSAARGRAARSRQTGPAPHPHR</sequence>
<gene>
    <name evidence="6" type="ORF">FHS44_006966</name>
</gene>
<dbReference type="InterPro" id="IPR036390">
    <property type="entry name" value="WH_DNA-bd_sf"/>
</dbReference>
<dbReference type="GO" id="GO:0003677">
    <property type="term" value="F:DNA binding"/>
    <property type="evidence" value="ECO:0007669"/>
    <property type="project" value="UniProtKB-KW"/>
</dbReference>
<protein>
    <submittedName>
        <fullName evidence="6">DNA-binding MarR family transcriptional regulator</fullName>
    </submittedName>
</protein>
<name>A0A7W7QU70_9ACTN</name>
<accession>A0A7W7QU70</accession>